<dbReference type="Pfam" id="PF14520">
    <property type="entry name" value="HHH_5"/>
    <property type="match status" value="1"/>
</dbReference>
<evidence type="ECO:0000256" key="1">
    <source>
        <dbReference type="ARBA" id="ARBA00022490"/>
    </source>
</evidence>
<dbReference type="InterPro" id="IPR010994">
    <property type="entry name" value="RuvA_2-like"/>
</dbReference>
<comment type="caution">
    <text evidence="8">The sequence shown here is derived from an EMBL/GenBank/DDBJ whole genome shotgun (WGS) entry which is preliminary data.</text>
</comment>
<dbReference type="Gene3D" id="2.40.50.140">
    <property type="entry name" value="Nucleic acid-binding proteins"/>
    <property type="match status" value="1"/>
</dbReference>
<comment type="caution">
    <text evidence="6">Lacks conserved residue(s) required for the propagation of feature annotation.</text>
</comment>
<feature type="domain" description="Helix-hairpin-helix DNA-binding motif class 1" evidence="7">
    <location>
        <begin position="107"/>
        <end position="126"/>
    </location>
</feature>
<dbReference type="InterPro" id="IPR013849">
    <property type="entry name" value="DNA_helicase_Holl-junc_RuvA_I"/>
</dbReference>
<dbReference type="InterPro" id="IPR012340">
    <property type="entry name" value="NA-bd_OB-fold"/>
</dbReference>
<dbReference type="InterPro" id="IPR003583">
    <property type="entry name" value="Hlx-hairpin-Hlx_DNA-bd_motif"/>
</dbReference>
<dbReference type="GO" id="GO:0048476">
    <property type="term" value="C:Holliday junction resolvase complex"/>
    <property type="evidence" value="ECO:0007669"/>
    <property type="project" value="UniProtKB-UniRule"/>
</dbReference>
<sequence>MFDFIKGRVVTVKPDRLVLQVGDLGFSVRVPFRVSQYIQREQNIQIYTSFILKEESVELYGFLEPCEKELFEELIKISGIGPKIAMNIISTYDRESLQKIIAEEDLKALSKIPGIGRKTAQRIFVELKGMLPSLKYERDKIYEDILSALVNLGYKKTEVRDVLEKIYSKDKDEANIIKECLAVLASRHGE</sequence>
<keyword evidence="5 6" id="KW-0234">DNA repair</keyword>
<dbReference type="GO" id="GO:0006281">
    <property type="term" value="P:DNA repair"/>
    <property type="evidence" value="ECO:0007669"/>
    <property type="project" value="UniProtKB-UniRule"/>
</dbReference>
<keyword evidence="3 6" id="KW-0238">DNA-binding</keyword>
<dbReference type="InterPro" id="IPR011114">
    <property type="entry name" value="RuvA_C"/>
</dbReference>
<evidence type="ECO:0000313" key="8">
    <source>
        <dbReference type="EMBL" id="HGG99097.1"/>
    </source>
</evidence>
<comment type="domain">
    <text evidence="6">Has three domains with a flexible linker between the domains II and III and assumes an 'L' shape. Domain III is highly mobile and contacts RuvB.</text>
</comment>
<evidence type="ECO:0000256" key="2">
    <source>
        <dbReference type="ARBA" id="ARBA00022763"/>
    </source>
</evidence>
<evidence type="ECO:0000256" key="3">
    <source>
        <dbReference type="ARBA" id="ARBA00023125"/>
    </source>
</evidence>
<proteinExistence type="inferred from homology"/>
<comment type="subunit">
    <text evidence="6">Homotetramer. Forms an RuvA(8)-RuvB(12)-Holliday junction (HJ) complex. HJ DNA is sandwiched between 2 RuvA tetramers; dsDNA enters through RuvA and exits via RuvB. An RuvB hexamer assembles on each DNA strand where it exits the tetramer. Each RuvB hexamer is contacted by two RuvA subunits (via domain III) on 2 adjacent RuvB subunits; this complex drives branch migration. In the full resolvosome a probable DNA-RuvA(4)-RuvB(12)-RuvC(2) complex forms which resolves the HJ.</text>
</comment>
<dbReference type="AlphaFoldDB" id="A0A7C4AIS9"/>
<organism evidence="8">
    <name type="scientific">Thermodesulfovibrio aggregans</name>
    <dbReference type="NCBI Taxonomy" id="86166"/>
    <lineage>
        <taxon>Bacteria</taxon>
        <taxon>Pseudomonadati</taxon>
        <taxon>Nitrospirota</taxon>
        <taxon>Thermodesulfovibrionia</taxon>
        <taxon>Thermodesulfovibrionales</taxon>
        <taxon>Thermodesulfovibrionaceae</taxon>
        <taxon>Thermodesulfovibrio</taxon>
    </lineage>
</organism>
<dbReference type="EMBL" id="DTHO01000011">
    <property type="protein sequence ID" value="HGG99097.1"/>
    <property type="molecule type" value="Genomic_DNA"/>
</dbReference>
<dbReference type="SUPFAM" id="SSF50249">
    <property type="entry name" value="Nucleic acid-binding proteins"/>
    <property type="match status" value="1"/>
</dbReference>
<protein>
    <recommendedName>
        <fullName evidence="6">Holliday junction branch migration complex subunit RuvA</fullName>
    </recommendedName>
</protein>
<comment type="function">
    <text evidence="6">The RuvA-RuvB-RuvC complex processes Holliday junction (HJ) DNA during genetic recombination and DNA repair, while the RuvA-RuvB complex plays an important role in the rescue of blocked DNA replication forks via replication fork reversal (RFR). RuvA specifically binds to HJ cruciform DNA, conferring on it an open structure. The RuvB hexamer acts as an ATP-dependent pump, pulling dsDNA into and through the RuvAB complex. HJ branch migration allows RuvC to scan DNA until it finds its consensus sequence, where it cleaves and resolves the cruciform DNA.</text>
</comment>
<dbReference type="InterPro" id="IPR000085">
    <property type="entry name" value="RuvA"/>
</dbReference>
<dbReference type="SUPFAM" id="SSF46929">
    <property type="entry name" value="DNA helicase RuvA subunit, C-terminal domain"/>
    <property type="match status" value="1"/>
</dbReference>
<feature type="region of interest" description="Domain II" evidence="6">
    <location>
        <begin position="64"/>
        <end position="141"/>
    </location>
</feature>
<feature type="region of interest" description="Domain III" evidence="6">
    <location>
        <begin position="142"/>
        <end position="190"/>
    </location>
</feature>
<evidence type="ECO:0000256" key="6">
    <source>
        <dbReference type="HAMAP-Rule" id="MF_00031"/>
    </source>
</evidence>
<dbReference type="NCBIfam" id="TIGR00084">
    <property type="entry name" value="ruvA"/>
    <property type="match status" value="1"/>
</dbReference>
<dbReference type="GO" id="GO:0016787">
    <property type="term" value="F:hydrolase activity"/>
    <property type="evidence" value="ECO:0007669"/>
    <property type="project" value="UniProtKB-KW"/>
</dbReference>
<dbReference type="CDD" id="cd14332">
    <property type="entry name" value="UBA_RuvA_C"/>
    <property type="match status" value="1"/>
</dbReference>
<evidence type="ECO:0000256" key="5">
    <source>
        <dbReference type="ARBA" id="ARBA00023204"/>
    </source>
</evidence>
<dbReference type="Gene3D" id="1.10.8.10">
    <property type="entry name" value="DNA helicase RuvA subunit, C-terminal domain"/>
    <property type="match status" value="1"/>
</dbReference>
<comment type="subcellular location">
    <subcellularLocation>
        <location evidence="6">Cytoplasm</location>
    </subcellularLocation>
</comment>
<accession>A0A7C4AIS9</accession>
<keyword evidence="4 6" id="KW-0233">DNA recombination</keyword>
<gene>
    <name evidence="6 8" type="primary">ruvA</name>
    <name evidence="8" type="ORF">ENV75_01405</name>
</gene>
<comment type="similarity">
    <text evidence="6">Belongs to the RuvA family.</text>
</comment>
<keyword evidence="8" id="KW-0378">Hydrolase</keyword>
<dbReference type="GO" id="GO:0009378">
    <property type="term" value="F:four-way junction helicase activity"/>
    <property type="evidence" value="ECO:0007669"/>
    <property type="project" value="InterPro"/>
</dbReference>
<name>A0A7C4AIS9_9BACT</name>
<keyword evidence="2 6" id="KW-0227">DNA damage</keyword>
<evidence type="ECO:0000256" key="4">
    <source>
        <dbReference type="ARBA" id="ARBA00023172"/>
    </source>
</evidence>
<dbReference type="Pfam" id="PF01330">
    <property type="entry name" value="RuvA_N"/>
    <property type="match status" value="1"/>
</dbReference>
<dbReference type="GO" id="GO:0005524">
    <property type="term" value="F:ATP binding"/>
    <property type="evidence" value="ECO:0007669"/>
    <property type="project" value="InterPro"/>
</dbReference>
<dbReference type="GO" id="GO:0009379">
    <property type="term" value="C:Holliday junction helicase complex"/>
    <property type="evidence" value="ECO:0007669"/>
    <property type="project" value="InterPro"/>
</dbReference>
<reference evidence="8" key="1">
    <citation type="journal article" date="2020" name="mSystems">
        <title>Genome- and Community-Level Interaction Insights into Carbon Utilization and Element Cycling Functions of Hydrothermarchaeota in Hydrothermal Sediment.</title>
        <authorList>
            <person name="Zhou Z."/>
            <person name="Liu Y."/>
            <person name="Xu W."/>
            <person name="Pan J."/>
            <person name="Luo Z.H."/>
            <person name="Li M."/>
        </authorList>
    </citation>
    <scope>NUCLEOTIDE SEQUENCE [LARGE SCALE GENOMIC DNA]</scope>
    <source>
        <strain evidence="8">SpSt-788</strain>
    </source>
</reference>
<dbReference type="HAMAP" id="MF_00031">
    <property type="entry name" value="DNA_HJ_migration_RuvA"/>
    <property type="match status" value="1"/>
</dbReference>
<dbReference type="GO" id="GO:0005737">
    <property type="term" value="C:cytoplasm"/>
    <property type="evidence" value="ECO:0007669"/>
    <property type="project" value="UniProtKB-SubCell"/>
</dbReference>
<dbReference type="SMART" id="SM00278">
    <property type="entry name" value="HhH1"/>
    <property type="match status" value="2"/>
</dbReference>
<keyword evidence="1 6" id="KW-0963">Cytoplasm</keyword>
<dbReference type="SUPFAM" id="SSF47781">
    <property type="entry name" value="RuvA domain 2-like"/>
    <property type="match status" value="1"/>
</dbReference>
<dbReference type="Gene3D" id="1.10.150.20">
    <property type="entry name" value="5' to 3' exonuclease, C-terminal subdomain"/>
    <property type="match status" value="1"/>
</dbReference>
<dbReference type="InterPro" id="IPR036267">
    <property type="entry name" value="RuvA_C_sf"/>
</dbReference>
<dbReference type="GO" id="GO:0000400">
    <property type="term" value="F:four-way junction DNA binding"/>
    <property type="evidence" value="ECO:0007669"/>
    <property type="project" value="UniProtKB-UniRule"/>
</dbReference>
<evidence type="ECO:0000259" key="7">
    <source>
        <dbReference type="SMART" id="SM00278"/>
    </source>
</evidence>
<dbReference type="Pfam" id="PF07499">
    <property type="entry name" value="RuvA_C"/>
    <property type="match status" value="1"/>
</dbReference>
<feature type="domain" description="Helix-hairpin-helix DNA-binding motif class 1" evidence="7">
    <location>
        <begin position="72"/>
        <end position="91"/>
    </location>
</feature>
<dbReference type="GO" id="GO:0006310">
    <property type="term" value="P:DNA recombination"/>
    <property type="evidence" value="ECO:0007669"/>
    <property type="project" value="UniProtKB-UniRule"/>
</dbReference>